<gene>
    <name evidence="6" type="ORF">HG543_02380</name>
</gene>
<dbReference type="PANTHER" id="PTHR11575:SF24">
    <property type="entry name" value="5'-NUCLEOTIDASE"/>
    <property type="match status" value="1"/>
</dbReference>
<evidence type="ECO:0000313" key="6">
    <source>
        <dbReference type="EMBL" id="NMO13713.1"/>
    </source>
</evidence>
<sequence length="599" mass="62189">MHPSRSVLVALAALVAACAGTAPTAPPVAARSAPAEPVRLTLVGINDFHGQVEPHRTRLKDGQVVEEGGAATLAAYVARLREDNPQGVVLVDAGDLFQGTLPSNLTEGAVVIDVYNRLGFTAAAIGNHEFDYGPVGPGAMASRPGDDPLGALKARVRQARFPLLSANMVEAATGKHPAWTGNDGTHLVTVKGVKVGLVGLTTESTPDVTNPANVASLRFLPLAPTALEAARSLRARGAEVVVAVAHAGGRCADLKNPRDTSSCDRGDAEILAMLDALPPGTLDAVVAGHTHQPMGHFFGDVPVIETTGLSRSLGVVELYVDPASRRVLPQRTRIQATIPLCARVDAQEGTCDGRRLRDRDGVRLVRATFLGAPVVPDAEVARVLAPALALADEAQRRPVGVSAATPLARGYTEEGALGNLVADALREAAGADVGIMNPGGVRADLPAGPLSFGQVYEVLPFDNTVAVLQLTGAELRRLLELAHASDRGAVFAVSGLEVTLARCPGLQRFQDATLTGGRPLEPGKTYRVALPDFLARGGDGLGPVTRALPPERADLTPARGMDLREALIAYGRARGGTLTAPPPGRVRYTGVATCSGAPR</sequence>
<dbReference type="PANTHER" id="PTHR11575">
    <property type="entry name" value="5'-NUCLEOTIDASE-RELATED"/>
    <property type="match status" value="1"/>
</dbReference>
<dbReference type="SUPFAM" id="SSF55816">
    <property type="entry name" value="5'-nucleotidase (syn. UDP-sugar hydrolase), C-terminal domain"/>
    <property type="match status" value="1"/>
</dbReference>
<evidence type="ECO:0000256" key="2">
    <source>
        <dbReference type="ARBA" id="ARBA00022729"/>
    </source>
</evidence>
<dbReference type="RefSeq" id="WP_169342998.1">
    <property type="nucleotide sequence ID" value="NZ_JABBJJ010000007.1"/>
</dbReference>
<evidence type="ECO:0000259" key="4">
    <source>
        <dbReference type="Pfam" id="PF00149"/>
    </source>
</evidence>
<dbReference type="InterPro" id="IPR008334">
    <property type="entry name" value="5'-Nucleotdase_C"/>
</dbReference>
<accession>A0A848LAJ9</accession>
<evidence type="ECO:0000313" key="7">
    <source>
        <dbReference type="Proteomes" id="UP000518300"/>
    </source>
</evidence>
<dbReference type="Proteomes" id="UP000518300">
    <property type="component" value="Unassembled WGS sequence"/>
</dbReference>
<name>A0A848LAJ9_9BACT</name>
<keyword evidence="7" id="KW-1185">Reference proteome</keyword>
<keyword evidence="2 3" id="KW-0732">Signal</keyword>
<dbReference type="InterPro" id="IPR029052">
    <property type="entry name" value="Metallo-depent_PP-like"/>
</dbReference>
<comment type="similarity">
    <text evidence="1 3">Belongs to the 5'-nucleotidase family.</text>
</comment>
<dbReference type="PROSITE" id="PS51257">
    <property type="entry name" value="PROKAR_LIPOPROTEIN"/>
    <property type="match status" value="1"/>
</dbReference>
<dbReference type="Pfam" id="PF00149">
    <property type="entry name" value="Metallophos"/>
    <property type="match status" value="1"/>
</dbReference>
<dbReference type="GO" id="GO:0030288">
    <property type="term" value="C:outer membrane-bounded periplasmic space"/>
    <property type="evidence" value="ECO:0007669"/>
    <property type="project" value="TreeGrafter"/>
</dbReference>
<organism evidence="6 7">
    <name type="scientific">Pyxidicoccus fallax</name>
    <dbReference type="NCBI Taxonomy" id="394095"/>
    <lineage>
        <taxon>Bacteria</taxon>
        <taxon>Pseudomonadati</taxon>
        <taxon>Myxococcota</taxon>
        <taxon>Myxococcia</taxon>
        <taxon>Myxococcales</taxon>
        <taxon>Cystobacterineae</taxon>
        <taxon>Myxococcaceae</taxon>
        <taxon>Pyxidicoccus</taxon>
    </lineage>
</organism>
<dbReference type="GO" id="GO:0000166">
    <property type="term" value="F:nucleotide binding"/>
    <property type="evidence" value="ECO:0007669"/>
    <property type="project" value="UniProtKB-KW"/>
</dbReference>
<dbReference type="InterPro" id="IPR036907">
    <property type="entry name" value="5'-Nucleotdase_C_sf"/>
</dbReference>
<dbReference type="InterPro" id="IPR006146">
    <property type="entry name" value="5'-Nucleotdase_CS"/>
</dbReference>
<keyword evidence="3" id="KW-0547">Nucleotide-binding</keyword>
<dbReference type="Pfam" id="PF02872">
    <property type="entry name" value="5_nucleotid_C"/>
    <property type="match status" value="1"/>
</dbReference>
<dbReference type="EMBL" id="JABBJJ010000007">
    <property type="protein sequence ID" value="NMO13713.1"/>
    <property type="molecule type" value="Genomic_DNA"/>
</dbReference>
<proteinExistence type="inferred from homology"/>
<dbReference type="Gene3D" id="3.60.21.10">
    <property type="match status" value="1"/>
</dbReference>
<protein>
    <submittedName>
        <fullName evidence="6">Bifunctional metallophosphatase/5'-nucleotidase</fullName>
    </submittedName>
</protein>
<dbReference type="InterPro" id="IPR004843">
    <property type="entry name" value="Calcineurin-like_PHP"/>
</dbReference>
<reference evidence="6 7" key="1">
    <citation type="submission" date="2020-04" db="EMBL/GenBank/DDBJ databases">
        <title>Draft genome of Pyxidicoccus fallax type strain.</title>
        <authorList>
            <person name="Whitworth D.E."/>
        </authorList>
    </citation>
    <scope>NUCLEOTIDE SEQUENCE [LARGE SCALE GENOMIC DNA]</scope>
    <source>
        <strain evidence="6 7">DSM 14698</strain>
    </source>
</reference>
<dbReference type="GO" id="GO:0046872">
    <property type="term" value="F:metal ion binding"/>
    <property type="evidence" value="ECO:0007669"/>
    <property type="project" value="InterPro"/>
</dbReference>
<feature type="domain" description="Calcineurin-like phosphoesterase" evidence="4">
    <location>
        <begin position="42"/>
        <end position="293"/>
    </location>
</feature>
<feature type="domain" description="5'-Nucleotidase C-terminal" evidence="5">
    <location>
        <begin position="407"/>
        <end position="541"/>
    </location>
</feature>
<evidence type="ECO:0000259" key="5">
    <source>
        <dbReference type="Pfam" id="PF02872"/>
    </source>
</evidence>
<dbReference type="AlphaFoldDB" id="A0A848LAJ9"/>
<dbReference type="GO" id="GO:0016788">
    <property type="term" value="F:hydrolase activity, acting on ester bonds"/>
    <property type="evidence" value="ECO:0007669"/>
    <property type="project" value="InterPro"/>
</dbReference>
<evidence type="ECO:0000256" key="3">
    <source>
        <dbReference type="RuleBase" id="RU362119"/>
    </source>
</evidence>
<dbReference type="SUPFAM" id="SSF56300">
    <property type="entry name" value="Metallo-dependent phosphatases"/>
    <property type="match status" value="1"/>
</dbReference>
<dbReference type="Gene3D" id="3.90.780.10">
    <property type="entry name" value="5'-Nucleotidase, C-terminal domain"/>
    <property type="match status" value="1"/>
</dbReference>
<feature type="signal peptide" evidence="3">
    <location>
        <begin position="1"/>
        <end position="24"/>
    </location>
</feature>
<comment type="caution">
    <text evidence="6">The sequence shown here is derived from an EMBL/GenBank/DDBJ whole genome shotgun (WGS) entry which is preliminary data.</text>
</comment>
<feature type="chain" id="PRO_5033093297" evidence="3">
    <location>
        <begin position="25"/>
        <end position="599"/>
    </location>
</feature>
<dbReference type="InterPro" id="IPR006179">
    <property type="entry name" value="5_nucleotidase/apyrase"/>
</dbReference>
<dbReference type="GO" id="GO:0009166">
    <property type="term" value="P:nucleotide catabolic process"/>
    <property type="evidence" value="ECO:0007669"/>
    <property type="project" value="InterPro"/>
</dbReference>
<dbReference type="PROSITE" id="PS00786">
    <property type="entry name" value="5_NUCLEOTIDASE_2"/>
    <property type="match status" value="1"/>
</dbReference>
<keyword evidence="3" id="KW-0378">Hydrolase</keyword>
<evidence type="ECO:0000256" key="1">
    <source>
        <dbReference type="ARBA" id="ARBA00006654"/>
    </source>
</evidence>
<dbReference type="PRINTS" id="PR01607">
    <property type="entry name" value="APYRASEFAMLY"/>
</dbReference>